<dbReference type="Pfam" id="PF00903">
    <property type="entry name" value="Glyoxalase"/>
    <property type="match status" value="1"/>
</dbReference>
<dbReference type="InterPro" id="IPR004360">
    <property type="entry name" value="Glyas_Fos-R_dOase_dom"/>
</dbReference>
<dbReference type="Gene3D" id="3.10.180.10">
    <property type="entry name" value="2,3-Dihydroxybiphenyl 1,2-Dioxygenase, domain 1"/>
    <property type="match status" value="1"/>
</dbReference>
<evidence type="ECO:0000259" key="2">
    <source>
        <dbReference type="PROSITE" id="PS51819"/>
    </source>
</evidence>
<protein>
    <submittedName>
        <fullName evidence="3">Extradiol dioxygenase</fullName>
    </submittedName>
</protein>
<dbReference type="GO" id="GO:0051213">
    <property type="term" value="F:dioxygenase activity"/>
    <property type="evidence" value="ECO:0007669"/>
    <property type="project" value="UniProtKB-KW"/>
</dbReference>
<dbReference type="InterPro" id="IPR037523">
    <property type="entry name" value="VOC_core"/>
</dbReference>
<dbReference type="InterPro" id="IPR029068">
    <property type="entry name" value="Glyas_Bleomycin-R_OHBP_Dase"/>
</dbReference>
<keyword evidence="1" id="KW-0479">Metal-binding</keyword>
<comment type="caution">
    <text evidence="3">The sequence shown here is derived from an EMBL/GenBank/DDBJ whole genome shotgun (WGS) entry which is preliminary data.</text>
</comment>
<evidence type="ECO:0000313" key="3">
    <source>
        <dbReference type="EMBL" id="OSZ56694.1"/>
    </source>
</evidence>
<reference evidence="3 4" key="1">
    <citation type="submission" date="2016-12" db="EMBL/GenBank/DDBJ databases">
        <title>Genome Mining:The Detection of Biosynthetic Gene Clusters to Aid in the Expression of Curamycin A produced by Streptomyces sp. strain CZA14.</title>
        <authorList>
            <person name="Durrell K.A."/>
            <person name="Kirby B.M."/>
            <person name="Khan W."/>
            <person name="Mthethwa T."/>
            <person name="Le Roes-Hill M."/>
        </authorList>
    </citation>
    <scope>NUCLEOTIDE SEQUENCE [LARGE SCALE GENOMIC DNA]</scope>
    <source>
        <strain evidence="3 4">CZA14</strain>
    </source>
</reference>
<dbReference type="Proteomes" id="UP000194266">
    <property type="component" value="Unassembled WGS sequence"/>
</dbReference>
<dbReference type="PANTHER" id="PTHR43048">
    <property type="entry name" value="METHYLMALONYL-COA EPIMERASE"/>
    <property type="match status" value="1"/>
</dbReference>
<dbReference type="RefSeq" id="WP_086172632.1">
    <property type="nucleotide sequence ID" value="NZ_MRYD01000265.1"/>
</dbReference>
<dbReference type="PROSITE" id="PS51819">
    <property type="entry name" value="VOC"/>
    <property type="match status" value="1"/>
</dbReference>
<dbReference type="SUPFAM" id="SSF54593">
    <property type="entry name" value="Glyoxalase/Bleomycin resistance protein/Dihydroxybiphenyl dioxygenase"/>
    <property type="match status" value="1"/>
</dbReference>
<accession>A0ABX3YA67</accession>
<keyword evidence="3" id="KW-0223">Dioxygenase</keyword>
<name>A0ABX3YA67_9ACTN</name>
<sequence length="122" mass="12727">MSTIQPVIVTADLEALLGFYTKLFGAEEIFRVPAEGPAFYLGLRIGDTDLGLVARANPGTGAASRILLSIGVGDVDETLGRVKALGGSVRGGPTDMPWGQRVAHIQDPDGNPVNLTQSIPAQ</sequence>
<organism evidence="3 4">
    <name type="scientific">Streptomyces pharetrae CZA14</name>
    <dbReference type="NCBI Taxonomy" id="1144883"/>
    <lineage>
        <taxon>Bacteria</taxon>
        <taxon>Bacillati</taxon>
        <taxon>Actinomycetota</taxon>
        <taxon>Actinomycetes</taxon>
        <taxon>Kitasatosporales</taxon>
        <taxon>Streptomycetaceae</taxon>
        <taxon>Streptomyces</taxon>
    </lineage>
</organism>
<dbReference type="InterPro" id="IPR051785">
    <property type="entry name" value="MMCE/EMCE_epimerase"/>
</dbReference>
<feature type="domain" description="VOC" evidence="2">
    <location>
        <begin position="2"/>
        <end position="118"/>
    </location>
</feature>
<dbReference type="PANTHER" id="PTHR43048:SF4">
    <property type="entry name" value="RING-CLEAVING DIOXYGENASE-RELATED"/>
    <property type="match status" value="1"/>
</dbReference>
<keyword evidence="3" id="KW-0560">Oxidoreductase</keyword>
<keyword evidence="4" id="KW-1185">Reference proteome</keyword>
<proteinExistence type="predicted"/>
<gene>
    <name evidence="3" type="ORF">OQI_31550</name>
</gene>
<evidence type="ECO:0000256" key="1">
    <source>
        <dbReference type="ARBA" id="ARBA00022723"/>
    </source>
</evidence>
<evidence type="ECO:0000313" key="4">
    <source>
        <dbReference type="Proteomes" id="UP000194266"/>
    </source>
</evidence>
<dbReference type="EMBL" id="MRYD01000265">
    <property type="protein sequence ID" value="OSZ56694.1"/>
    <property type="molecule type" value="Genomic_DNA"/>
</dbReference>